<dbReference type="RefSeq" id="WP_184176936.1">
    <property type="nucleotide sequence ID" value="NZ_JACHGF010000008.1"/>
</dbReference>
<dbReference type="AlphaFoldDB" id="A0A840TWZ2"/>
<evidence type="ECO:0000256" key="1">
    <source>
        <dbReference type="ARBA" id="ARBA00001947"/>
    </source>
</evidence>
<sequence length="447" mass="49615">MPSHSIKFEKVPPQTTPGRGVVSRRQFLAEASVRTLGTSLLAASGGSAYARVLSDARAKSIKVRQDFPGGGGVMERIDEVRRAIRFRAHNEQGGGWGQVWWYFQVDGLTPGTLITLELNYGHPPGSGVAPQAYFSTDQKTWQLTAAGQEAADGPTQLMVYNQRVLSARMWFAYNLPYLPEHLHELRTLAEKSGTAASVYDLCRSRNHRPVLALRLAETPRAGTQRYGIWLQARAHAFESGTSWVLHELARWLMSSDPEARQLRACADLTLVPIVDVDGVVEGRTGKNQPPYDHNRGWDESASHWPEVRAIQAQLTELTRQNALDLFIDIHGPGNGAHPYFICPTPSALPTDLRRQNQAAFLACLEAQEQTKETRKALSMERFFFSPRQINYQSSAGWVSAHTTPSVVALTLETNMSSPLSTPEGYQAEGRALGRGIARYFTGNRHLR</sequence>
<comment type="similarity">
    <text evidence="2">Belongs to the peptidase M14 family.</text>
</comment>
<feature type="compositionally biased region" description="Basic and acidic residues" evidence="3">
    <location>
        <begin position="1"/>
        <end position="10"/>
    </location>
</feature>
<dbReference type="Pfam" id="PF00246">
    <property type="entry name" value="Peptidase_M14"/>
    <property type="match status" value="1"/>
</dbReference>
<protein>
    <recommendedName>
        <fullName evidence="4">Peptidase M14 domain-containing protein</fullName>
    </recommendedName>
</protein>
<feature type="domain" description="Peptidase M14" evidence="4">
    <location>
        <begin position="173"/>
        <end position="447"/>
    </location>
</feature>
<evidence type="ECO:0000256" key="2">
    <source>
        <dbReference type="PROSITE-ProRule" id="PRU01379"/>
    </source>
</evidence>
<feature type="region of interest" description="Disordered" evidence="3">
    <location>
        <begin position="1"/>
        <end position="20"/>
    </location>
</feature>
<accession>A0A840TWZ2</accession>
<dbReference type="GO" id="GO:0008270">
    <property type="term" value="F:zinc ion binding"/>
    <property type="evidence" value="ECO:0007669"/>
    <property type="project" value="InterPro"/>
</dbReference>
<dbReference type="PANTHER" id="PTHR12756:SF11">
    <property type="entry name" value="CYTOSOLIC CARBOXYPEPTIDASE 1"/>
    <property type="match status" value="1"/>
</dbReference>
<comment type="caution">
    <text evidence="5">The sequence shown here is derived from an EMBL/GenBank/DDBJ whole genome shotgun (WGS) entry which is preliminary data.</text>
</comment>
<dbReference type="Gene3D" id="2.60.40.3120">
    <property type="match status" value="1"/>
</dbReference>
<keyword evidence="6" id="KW-1185">Reference proteome</keyword>
<dbReference type="Proteomes" id="UP000557307">
    <property type="component" value="Unassembled WGS sequence"/>
</dbReference>
<dbReference type="Gene3D" id="3.40.630.10">
    <property type="entry name" value="Zn peptidases"/>
    <property type="match status" value="1"/>
</dbReference>
<dbReference type="EMBL" id="JACHGF010000008">
    <property type="protein sequence ID" value="MBB5286122.1"/>
    <property type="molecule type" value="Genomic_DNA"/>
</dbReference>
<reference evidence="5 6" key="1">
    <citation type="submission" date="2020-08" db="EMBL/GenBank/DDBJ databases">
        <title>Genomic Encyclopedia of Type Strains, Phase IV (KMG-IV): sequencing the most valuable type-strain genomes for metagenomic binning, comparative biology and taxonomic classification.</title>
        <authorList>
            <person name="Goeker M."/>
        </authorList>
    </citation>
    <scope>NUCLEOTIDE SEQUENCE [LARGE SCALE GENOMIC DNA]</scope>
    <source>
        <strain evidence="5 6">DSM 105074</strain>
    </source>
</reference>
<dbReference type="SUPFAM" id="SSF53187">
    <property type="entry name" value="Zn-dependent exopeptidases"/>
    <property type="match status" value="1"/>
</dbReference>
<comment type="caution">
    <text evidence="2">Lacks conserved residue(s) required for the propagation of feature annotation.</text>
</comment>
<organism evidence="5 6">
    <name type="scientific">Rhabdobacter roseus</name>
    <dbReference type="NCBI Taxonomy" id="1655419"/>
    <lineage>
        <taxon>Bacteria</taxon>
        <taxon>Pseudomonadati</taxon>
        <taxon>Bacteroidota</taxon>
        <taxon>Cytophagia</taxon>
        <taxon>Cytophagales</taxon>
        <taxon>Cytophagaceae</taxon>
        <taxon>Rhabdobacter</taxon>
    </lineage>
</organism>
<dbReference type="PROSITE" id="PS52035">
    <property type="entry name" value="PEPTIDASE_M14"/>
    <property type="match status" value="1"/>
</dbReference>
<dbReference type="InterPro" id="IPR050821">
    <property type="entry name" value="Cytosolic_carboxypeptidase"/>
</dbReference>
<evidence type="ECO:0000256" key="3">
    <source>
        <dbReference type="SAM" id="MobiDB-lite"/>
    </source>
</evidence>
<dbReference type="PROSITE" id="PS51318">
    <property type="entry name" value="TAT"/>
    <property type="match status" value="1"/>
</dbReference>
<evidence type="ECO:0000259" key="4">
    <source>
        <dbReference type="PROSITE" id="PS52035"/>
    </source>
</evidence>
<name>A0A840TWZ2_9BACT</name>
<dbReference type="InterPro" id="IPR006311">
    <property type="entry name" value="TAT_signal"/>
</dbReference>
<evidence type="ECO:0000313" key="6">
    <source>
        <dbReference type="Proteomes" id="UP000557307"/>
    </source>
</evidence>
<dbReference type="PANTHER" id="PTHR12756">
    <property type="entry name" value="CYTOSOLIC CARBOXYPEPTIDASE"/>
    <property type="match status" value="1"/>
</dbReference>
<comment type="cofactor">
    <cofactor evidence="1">
        <name>Zn(2+)</name>
        <dbReference type="ChEBI" id="CHEBI:29105"/>
    </cofactor>
</comment>
<gene>
    <name evidence="5" type="ORF">HNQ92_004282</name>
</gene>
<dbReference type="GO" id="GO:0004181">
    <property type="term" value="F:metallocarboxypeptidase activity"/>
    <property type="evidence" value="ECO:0007669"/>
    <property type="project" value="InterPro"/>
</dbReference>
<proteinExistence type="inferred from homology"/>
<dbReference type="InterPro" id="IPR000834">
    <property type="entry name" value="Peptidase_M14"/>
</dbReference>
<dbReference type="GO" id="GO:0006508">
    <property type="term" value="P:proteolysis"/>
    <property type="evidence" value="ECO:0007669"/>
    <property type="project" value="InterPro"/>
</dbReference>
<evidence type="ECO:0000313" key="5">
    <source>
        <dbReference type="EMBL" id="MBB5286122.1"/>
    </source>
</evidence>